<dbReference type="PROSITE" id="PS50940">
    <property type="entry name" value="CHIT_BIND_II"/>
    <property type="match status" value="1"/>
</dbReference>
<dbReference type="Gene3D" id="2.120.10.80">
    <property type="entry name" value="Kelch-type beta propeller"/>
    <property type="match status" value="1"/>
</dbReference>
<keyword evidence="9" id="KW-0449">Lipoprotein</keyword>
<keyword evidence="3" id="KW-0677">Repeat</keyword>
<evidence type="ECO:0000256" key="3">
    <source>
        <dbReference type="ARBA" id="ARBA00022737"/>
    </source>
</evidence>
<dbReference type="Proteomes" id="UP000198287">
    <property type="component" value="Unassembled WGS sequence"/>
</dbReference>
<evidence type="ECO:0000256" key="2">
    <source>
        <dbReference type="ARBA" id="ARBA00022729"/>
    </source>
</evidence>
<keyword evidence="5" id="KW-0325">Glycoprotein</keyword>
<dbReference type="OrthoDB" id="6020543at2759"/>
<feature type="signal peptide" evidence="7">
    <location>
        <begin position="1"/>
        <end position="25"/>
    </location>
</feature>
<organism evidence="9 10">
    <name type="scientific">Folsomia candida</name>
    <name type="common">Springtail</name>
    <dbReference type="NCBI Taxonomy" id="158441"/>
    <lineage>
        <taxon>Eukaryota</taxon>
        <taxon>Metazoa</taxon>
        <taxon>Ecdysozoa</taxon>
        <taxon>Arthropoda</taxon>
        <taxon>Hexapoda</taxon>
        <taxon>Collembola</taxon>
        <taxon>Entomobryomorpha</taxon>
        <taxon>Isotomoidea</taxon>
        <taxon>Isotomidae</taxon>
        <taxon>Proisotominae</taxon>
        <taxon>Folsomia</taxon>
    </lineage>
</organism>
<dbReference type="SUPFAM" id="SSF117281">
    <property type="entry name" value="Kelch motif"/>
    <property type="match status" value="1"/>
</dbReference>
<feature type="disulfide bond" evidence="6">
    <location>
        <begin position="29"/>
        <end position="41"/>
    </location>
</feature>
<feature type="disulfide bond" evidence="6">
    <location>
        <begin position="48"/>
        <end position="63"/>
    </location>
</feature>
<dbReference type="InterPro" id="IPR002172">
    <property type="entry name" value="LDrepeatLR_classA_rpt"/>
</dbReference>
<accession>A0A226D8D2</accession>
<evidence type="ECO:0000256" key="6">
    <source>
        <dbReference type="PROSITE-ProRule" id="PRU00124"/>
    </source>
</evidence>
<feature type="domain" description="Chitin-binding type-2" evidence="8">
    <location>
        <begin position="432"/>
        <end position="488"/>
    </location>
</feature>
<keyword evidence="10" id="KW-1185">Reference proteome</keyword>
<dbReference type="InterPro" id="IPR051940">
    <property type="entry name" value="Chitin_bind-dev_reg"/>
</dbReference>
<protein>
    <submittedName>
        <fullName evidence="9">Low-density lipoprotein receptor-related protein 3</fullName>
    </submittedName>
</protein>
<dbReference type="FunFam" id="4.10.400.10:FF:000113">
    <property type="entry name" value="Low-density lipoprotein receptor-related protein 8"/>
    <property type="match status" value="1"/>
</dbReference>
<dbReference type="PANTHER" id="PTHR23301:SF0">
    <property type="entry name" value="CHITIN-BINDING TYPE-2 DOMAIN-CONTAINING PROTEIN-RELATED"/>
    <property type="match status" value="1"/>
</dbReference>
<dbReference type="CDD" id="cd00112">
    <property type="entry name" value="LDLa"/>
    <property type="match status" value="1"/>
</dbReference>
<keyword evidence="9" id="KW-0675">Receptor</keyword>
<reference evidence="9 10" key="1">
    <citation type="submission" date="2015-12" db="EMBL/GenBank/DDBJ databases">
        <title>The genome of Folsomia candida.</title>
        <authorList>
            <person name="Faddeeva A."/>
            <person name="Derks M.F."/>
            <person name="Anvar Y."/>
            <person name="Smit S."/>
            <person name="Van Straalen N."/>
            <person name="Roelofs D."/>
        </authorList>
    </citation>
    <scope>NUCLEOTIDE SEQUENCE [LARGE SCALE GENOMIC DNA]</scope>
    <source>
        <strain evidence="9 10">VU population</strain>
        <tissue evidence="9">Whole body</tissue>
    </source>
</reference>
<evidence type="ECO:0000256" key="4">
    <source>
        <dbReference type="ARBA" id="ARBA00023157"/>
    </source>
</evidence>
<name>A0A226D8D2_FOLCA</name>
<dbReference type="SMART" id="SM00494">
    <property type="entry name" value="ChtBD2"/>
    <property type="match status" value="1"/>
</dbReference>
<dbReference type="Gene3D" id="4.10.400.10">
    <property type="entry name" value="Low-density Lipoprotein Receptor"/>
    <property type="match status" value="1"/>
</dbReference>
<dbReference type="AlphaFoldDB" id="A0A226D8D2"/>
<evidence type="ECO:0000256" key="5">
    <source>
        <dbReference type="ARBA" id="ARBA00023180"/>
    </source>
</evidence>
<dbReference type="Gene3D" id="2.170.140.10">
    <property type="entry name" value="Chitin binding domain"/>
    <property type="match status" value="1"/>
</dbReference>
<dbReference type="SMART" id="SM00192">
    <property type="entry name" value="LDLa"/>
    <property type="match status" value="1"/>
</dbReference>
<dbReference type="PANTHER" id="PTHR23301">
    <property type="entry name" value="CHITIN BINDING PERITROPHIN-A"/>
    <property type="match status" value="1"/>
</dbReference>
<dbReference type="SUPFAM" id="SSF57424">
    <property type="entry name" value="LDL receptor-like module"/>
    <property type="match status" value="1"/>
</dbReference>
<dbReference type="EMBL" id="LNIX01000031">
    <property type="protein sequence ID" value="OXA40881.1"/>
    <property type="molecule type" value="Genomic_DNA"/>
</dbReference>
<dbReference type="PROSITE" id="PS50068">
    <property type="entry name" value="LDLRA_2"/>
    <property type="match status" value="1"/>
</dbReference>
<dbReference type="Pfam" id="PF00057">
    <property type="entry name" value="Ldl_recept_a"/>
    <property type="match status" value="1"/>
</dbReference>
<feature type="disulfide bond" evidence="6">
    <location>
        <begin position="36"/>
        <end position="54"/>
    </location>
</feature>
<dbReference type="InterPro" id="IPR036508">
    <property type="entry name" value="Chitin-bd_dom_sf"/>
</dbReference>
<dbReference type="InterPro" id="IPR023415">
    <property type="entry name" value="LDLR_class-A_CS"/>
</dbReference>
<dbReference type="InterPro" id="IPR011043">
    <property type="entry name" value="Gal_Oxase/kelch_b-propeller"/>
</dbReference>
<evidence type="ECO:0000313" key="9">
    <source>
        <dbReference type="EMBL" id="OXA40881.1"/>
    </source>
</evidence>
<keyword evidence="1" id="KW-0147">Chitin-binding</keyword>
<feature type="chain" id="PRO_5013257198" evidence="7">
    <location>
        <begin position="26"/>
        <end position="488"/>
    </location>
</feature>
<keyword evidence="2 7" id="KW-0732">Signal</keyword>
<dbReference type="GO" id="GO:0005576">
    <property type="term" value="C:extracellular region"/>
    <property type="evidence" value="ECO:0007669"/>
    <property type="project" value="InterPro"/>
</dbReference>
<keyword evidence="4 6" id="KW-1015">Disulfide bond</keyword>
<evidence type="ECO:0000313" key="10">
    <source>
        <dbReference type="Proteomes" id="UP000198287"/>
    </source>
</evidence>
<dbReference type="SUPFAM" id="SSF50965">
    <property type="entry name" value="Galactose oxidase, central domain"/>
    <property type="match status" value="1"/>
</dbReference>
<evidence type="ECO:0000256" key="7">
    <source>
        <dbReference type="SAM" id="SignalP"/>
    </source>
</evidence>
<evidence type="ECO:0000259" key="8">
    <source>
        <dbReference type="PROSITE" id="PS50940"/>
    </source>
</evidence>
<proteinExistence type="predicted"/>
<dbReference type="PROSITE" id="PS01209">
    <property type="entry name" value="LDLRA_1"/>
    <property type="match status" value="1"/>
</dbReference>
<dbReference type="InterPro" id="IPR002557">
    <property type="entry name" value="Chitin-bd_dom"/>
</dbReference>
<dbReference type="GO" id="GO:0008061">
    <property type="term" value="F:chitin binding"/>
    <property type="evidence" value="ECO:0007669"/>
    <property type="project" value="UniProtKB-KW"/>
</dbReference>
<gene>
    <name evidence="9" type="ORF">Fcan01_24328</name>
</gene>
<evidence type="ECO:0000256" key="1">
    <source>
        <dbReference type="ARBA" id="ARBA00022669"/>
    </source>
</evidence>
<dbReference type="SUPFAM" id="SSF57625">
    <property type="entry name" value="Invertebrate chitin-binding proteins"/>
    <property type="match status" value="1"/>
</dbReference>
<dbReference type="InterPro" id="IPR036055">
    <property type="entry name" value="LDL_receptor-like_sf"/>
</dbReference>
<dbReference type="Pfam" id="PF01607">
    <property type="entry name" value="CBM_14"/>
    <property type="match status" value="1"/>
</dbReference>
<sequence>MEKNLFAGCGTFGVVLLCLSYSVSGQTTCSPDQFACANGECIPLPWVCDKTPDCSDGSDETNCEGDGSLIVEIGNATLPSAGGKSVAVYDGGDSVFIVGGQNYRSEISQQFTNQVVKYSLSTDTVEVVGRYDWTNGVGLGAAAYDRATNSVLHFGGYSNYRGTTSAFFDAWKFNGEKPAGETISLLPKALFNTAYTYDNNANAYIFGGQYISNGGMYRSTEILRFSTISNATTKMIDMPEHLISACAVWDNANSVAYIFGGSYGHNSNKQIFKFSPVTKMFELTGIELHTPPKFCTAVWAGDARKIYILLSEQYLWSESKLFRFDPDCATQPITEVAVTGLPDRFINVPSVYVESLERIYFLGGEAGQGENFRNQIIYIHLNETLPTCSEPTTTAETQETTITTELLSSTSTTSASTITTTAPVSSSTTQFEFDCTNKPNGVYPHPYSCKLYVQCSAGITYVFECPNNLLFHPVLLVCDYPENVPCQV</sequence>
<comment type="caution">
    <text evidence="9">The sequence shown here is derived from an EMBL/GenBank/DDBJ whole genome shotgun (WGS) entry which is preliminary data.</text>
</comment>
<dbReference type="InterPro" id="IPR015915">
    <property type="entry name" value="Kelch-typ_b-propeller"/>
</dbReference>